<accession>A0A8J8SJM1</accession>
<evidence type="ECO:0000256" key="1">
    <source>
        <dbReference type="ARBA" id="ARBA00008571"/>
    </source>
</evidence>
<dbReference type="Pfam" id="PF03937">
    <property type="entry name" value="Sdh5"/>
    <property type="match status" value="1"/>
</dbReference>
<gene>
    <name evidence="4" type="ORF">GR316_00845</name>
</gene>
<proteinExistence type="inferred from homology"/>
<dbReference type="GO" id="GO:0006099">
    <property type="term" value="P:tricarboxylic acid cycle"/>
    <property type="evidence" value="ECO:0007669"/>
    <property type="project" value="TreeGrafter"/>
</dbReference>
<name>A0A8J8SJM1_9RHOB</name>
<evidence type="ECO:0000256" key="3">
    <source>
        <dbReference type="ARBA" id="ARBA00023186"/>
    </source>
</evidence>
<protein>
    <recommendedName>
        <fullName evidence="2">FAD assembly factor SdhE</fullName>
    </recommendedName>
</protein>
<dbReference type="Gene3D" id="1.10.150.250">
    <property type="entry name" value="Flavinator of succinate dehydrogenase"/>
    <property type="match status" value="1"/>
</dbReference>
<keyword evidence="3" id="KW-0143">Chaperone</keyword>
<organism evidence="4 5">
    <name type="scientific">Falsirhodobacter algicola</name>
    <dbReference type="NCBI Taxonomy" id="2692330"/>
    <lineage>
        <taxon>Bacteria</taxon>
        <taxon>Pseudomonadati</taxon>
        <taxon>Pseudomonadota</taxon>
        <taxon>Alphaproteobacteria</taxon>
        <taxon>Rhodobacterales</taxon>
        <taxon>Paracoccaceae</taxon>
        <taxon>Falsirhodobacter</taxon>
    </lineage>
</organism>
<reference evidence="4" key="1">
    <citation type="submission" date="2020-01" db="EMBL/GenBank/DDBJ databases">
        <authorList>
            <person name="Yang Y."/>
            <person name="Kwon Y.M."/>
        </authorList>
    </citation>
    <scope>NUCLEOTIDE SEQUENCE</scope>
    <source>
        <strain evidence="4">PG104</strain>
    </source>
</reference>
<dbReference type="KEGG" id="fap:GR316_00845"/>
<dbReference type="PANTHER" id="PTHR12469">
    <property type="entry name" value="PROTEIN EMI5 HOMOLOG, MITOCHONDRIAL"/>
    <property type="match status" value="1"/>
</dbReference>
<evidence type="ECO:0000313" key="4">
    <source>
        <dbReference type="EMBL" id="QUS34945.1"/>
    </source>
</evidence>
<dbReference type="Proteomes" id="UP000679284">
    <property type="component" value="Chromosome"/>
</dbReference>
<evidence type="ECO:0000313" key="5">
    <source>
        <dbReference type="Proteomes" id="UP000679284"/>
    </source>
</evidence>
<sequence length="94" mass="10652">MDTGTGEAADARLKRLSMRSWRRGMKEMDLVLGPWSDTHLSGLTAEELDQYELLLEENDQDLLACILGRREPWGPFAPLLATISGHARTRWQKA</sequence>
<dbReference type="PANTHER" id="PTHR12469:SF2">
    <property type="entry name" value="SUCCINATE DEHYDROGENASE ASSEMBLY FACTOR 2, MITOCHONDRIAL"/>
    <property type="match status" value="1"/>
</dbReference>
<dbReference type="RefSeq" id="WP_211784193.1">
    <property type="nucleotide sequence ID" value="NZ_CP047289.1"/>
</dbReference>
<comment type="similarity">
    <text evidence="1">Belongs to the SdhE FAD assembly factor family.</text>
</comment>
<dbReference type="SUPFAM" id="SSF109910">
    <property type="entry name" value="YgfY-like"/>
    <property type="match status" value="1"/>
</dbReference>
<dbReference type="EMBL" id="CP047289">
    <property type="protein sequence ID" value="QUS34945.1"/>
    <property type="molecule type" value="Genomic_DNA"/>
</dbReference>
<dbReference type="AlphaFoldDB" id="A0A8J8SJM1"/>
<keyword evidence="5" id="KW-1185">Reference proteome</keyword>
<evidence type="ECO:0000256" key="2">
    <source>
        <dbReference type="ARBA" id="ARBA00019418"/>
    </source>
</evidence>
<dbReference type="InterPro" id="IPR036714">
    <property type="entry name" value="SDH_sf"/>
</dbReference>
<dbReference type="InterPro" id="IPR005631">
    <property type="entry name" value="SDH"/>
</dbReference>